<dbReference type="InterPro" id="IPR000064">
    <property type="entry name" value="NLP_P60_dom"/>
</dbReference>
<keyword evidence="6" id="KW-0732">Signal</keyword>
<dbReference type="PANTHER" id="PTHR47359">
    <property type="entry name" value="PEPTIDOGLYCAN DL-ENDOPEPTIDASE CWLO"/>
    <property type="match status" value="1"/>
</dbReference>
<evidence type="ECO:0000259" key="7">
    <source>
        <dbReference type="PROSITE" id="PS51935"/>
    </source>
</evidence>
<dbReference type="Pfam" id="PF00877">
    <property type="entry name" value="NLPC_P60"/>
    <property type="match status" value="1"/>
</dbReference>
<feature type="signal peptide" evidence="6">
    <location>
        <begin position="1"/>
        <end position="20"/>
    </location>
</feature>
<comment type="caution">
    <text evidence="8">The sequence shown here is derived from an EMBL/GenBank/DDBJ whole genome shotgun (WGS) entry which is preliminary data.</text>
</comment>
<dbReference type="SUPFAM" id="SSF54001">
    <property type="entry name" value="Cysteine proteinases"/>
    <property type="match status" value="1"/>
</dbReference>
<keyword evidence="3" id="KW-0378">Hydrolase</keyword>
<evidence type="ECO:0000256" key="1">
    <source>
        <dbReference type="ARBA" id="ARBA00007074"/>
    </source>
</evidence>
<dbReference type="InterPro" id="IPR038765">
    <property type="entry name" value="Papain-like_cys_pep_sf"/>
</dbReference>
<dbReference type="RefSeq" id="WP_237337760.1">
    <property type="nucleotide sequence ID" value="NZ_BAABCM010000015.1"/>
</dbReference>
<dbReference type="InterPro" id="IPR051794">
    <property type="entry name" value="PG_Endopeptidase_C40"/>
</dbReference>
<evidence type="ECO:0000256" key="5">
    <source>
        <dbReference type="SAM" id="Coils"/>
    </source>
</evidence>
<evidence type="ECO:0000256" key="4">
    <source>
        <dbReference type="ARBA" id="ARBA00022807"/>
    </source>
</evidence>
<dbReference type="EMBL" id="BAABCM010000015">
    <property type="protein sequence ID" value="GAA3845495.1"/>
    <property type="molecule type" value="Genomic_DNA"/>
</dbReference>
<dbReference type="Proteomes" id="UP001501624">
    <property type="component" value="Unassembled WGS sequence"/>
</dbReference>
<sequence length="322" mass="33563">MTLLVVVWLTAVLGAGPALAAPRLDVDSAYQELRRAQDEFTAVQSEVSGKEAELAAAELNLSAARAGNGSTGEALRVARSAAVAARSRVAGFYSGVSAEFRRGREFAVLDNRAPLDYRAALPLLDFVAADQFAEVRAADESVRQAESAVTTSADALAQAEAARTAAADALAAAGARRDAALRGVQDAQNRVDEQRRVDALPPVAEGDGGNVVRFALAQLGKPYVWGAEGPGSYDCSGLVLAAFRSAGLAVPRTSAAQAEVGVPVPRDQVRPGDLVFYYQPVSHVAVAIDGSRAVHASRPGEPVRIADIDAIGPVTGIRRLLR</sequence>
<evidence type="ECO:0000256" key="6">
    <source>
        <dbReference type="SAM" id="SignalP"/>
    </source>
</evidence>
<keyword evidence="5" id="KW-0175">Coiled coil</keyword>
<comment type="similarity">
    <text evidence="1">Belongs to the peptidase C40 family.</text>
</comment>
<evidence type="ECO:0000256" key="2">
    <source>
        <dbReference type="ARBA" id="ARBA00022670"/>
    </source>
</evidence>
<accession>A0ABP7JHZ7</accession>
<evidence type="ECO:0000313" key="8">
    <source>
        <dbReference type="EMBL" id="GAA3845495.1"/>
    </source>
</evidence>
<feature type="coiled-coil region" evidence="5">
    <location>
        <begin position="26"/>
        <end position="53"/>
    </location>
</feature>
<protein>
    <submittedName>
        <fullName evidence="8">C40 family peptidase</fullName>
    </submittedName>
</protein>
<name>A0ABP7JHZ7_9PSEU</name>
<organism evidence="8 9">
    <name type="scientific">Amycolatopsis tucumanensis</name>
    <dbReference type="NCBI Taxonomy" id="401106"/>
    <lineage>
        <taxon>Bacteria</taxon>
        <taxon>Bacillati</taxon>
        <taxon>Actinomycetota</taxon>
        <taxon>Actinomycetes</taxon>
        <taxon>Pseudonocardiales</taxon>
        <taxon>Pseudonocardiaceae</taxon>
        <taxon>Amycolatopsis</taxon>
    </lineage>
</organism>
<dbReference type="Gene3D" id="3.90.1720.10">
    <property type="entry name" value="endopeptidase domain like (from Nostoc punctiforme)"/>
    <property type="match status" value="1"/>
</dbReference>
<reference evidence="9" key="1">
    <citation type="journal article" date="2019" name="Int. J. Syst. Evol. Microbiol.">
        <title>The Global Catalogue of Microorganisms (GCM) 10K type strain sequencing project: providing services to taxonomists for standard genome sequencing and annotation.</title>
        <authorList>
            <consortium name="The Broad Institute Genomics Platform"/>
            <consortium name="The Broad Institute Genome Sequencing Center for Infectious Disease"/>
            <person name="Wu L."/>
            <person name="Ma J."/>
        </authorList>
    </citation>
    <scope>NUCLEOTIDE SEQUENCE [LARGE SCALE GENOMIC DNA]</scope>
    <source>
        <strain evidence="9">JCM 17017</strain>
    </source>
</reference>
<feature type="chain" id="PRO_5045747730" evidence="6">
    <location>
        <begin position="21"/>
        <end position="322"/>
    </location>
</feature>
<dbReference type="PANTHER" id="PTHR47359:SF3">
    <property type="entry name" value="NLP_P60 DOMAIN-CONTAINING PROTEIN-RELATED"/>
    <property type="match status" value="1"/>
</dbReference>
<evidence type="ECO:0000313" key="9">
    <source>
        <dbReference type="Proteomes" id="UP001501624"/>
    </source>
</evidence>
<keyword evidence="2" id="KW-0645">Protease</keyword>
<feature type="domain" description="NlpC/P60" evidence="7">
    <location>
        <begin position="205"/>
        <end position="322"/>
    </location>
</feature>
<keyword evidence="4" id="KW-0788">Thiol protease</keyword>
<evidence type="ECO:0000256" key="3">
    <source>
        <dbReference type="ARBA" id="ARBA00022801"/>
    </source>
</evidence>
<gene>
    <name evidence="8" type="ORF">GCM10022380_74530</name>
</gene>
<proteinExistence type="inferred from homology"/>
<dbReference type="PROSITE" id="PS51935">
    <property type="entry name" value="NLPC_P60"/>
    <property type="match status" value="1"/>
</dbReference>
<keyword evidence="9" id="KW-1185">Reference proteome</keyword>